<gene>
    <name evidence="1" type="ORF">CPter91_5353</name>
</gene>
<dbReference type="RefSeq" id="WP_061945373.1">
    <property type="nucleotide sequence ID" value="NZ_CP013234.1"/>
</dbReference>
<accession>A0A127QC43</accession>
<dbReference type="STRING" id="279113.CPter91_5353"/>
<sequence>MIESENTEDYSASKDRNDSWIVEAIWGHRIERQPFSALLLEFLGMAEGMYRQGKLLAPTNPGDNPLYTANQSLQLRNILFNNPRMEEILRDSQGDDESAWAQWVETMRANASMGKNRSTDFSYLRNHFDTFKELVNIVRLLRNITIDPGSERQWTTQFIFPVGPAALYEVLLEKGDDFERTRRVFTRTGELAYLMLTRASERIRNRVIHGLAPSLASNGSRNKLVLRLLSTDEPDRGPEKGGTYLPYKSHPAYDRMGEDTAAILELGLPDQDAFQYIQPLLGFHIYLYGIETANHWVGDSNMPPIICEILAPRSDLVRKAAIASYLDNDGLGSQAVRKFIEKTAFSDPSLNALLANDDFDESTKKDYLIEHLAKTCSLRDGKNFNAPDSKTLIQKFHSFVDQFYRGNAADGFTALGTGCGLISRRGTTRYRYAPTDELLRALVFANVSSPIEESAFLRRLYQKYRIIIGPVEAKAVVRSTLFDETDFKKNRDRLVQHLIGMGLAQRMSDACTYVINPMDKRA</sequence>
<protein>
    <submittedName>
        <fullName evidence="1">Uncharacterized protein</fullName>
    </submittedName>
</protein>
<evidence type="ECO:0000313" key="2">
    <source>
        <dbReference type="Proteomes" id="UP000074561"/>
    </source>
</evidence>
<dbReference type="AlphaFoldDB" id="A0A127QC43"/>
<dbReference type="KEGG" id="cpra:CPter91_5353"/>
<dbReference type="Proteomes" id="UP000074561">
    <property type="component" value="Chromosome"/>
</dbReference>
<evidence type="ECO:0000313" key="1">
    <source>
        <dbReference type="EMBL" id="AMP07639.1"/>
    </source>
</evidence>
<name>A0A127QC43_9BURK</name>
<dbReference type="EMBL" id="CP013234">
    <property type="protein sequence ID" value="AMP07639.1"/>
    <property type="molecule type" value="Genomic_DNA"/>
</dbReference>
<dbReference type="PATRIC" id="fig|279113.9.peg.5309"/>
<organism evidence="1 2">
    <name type="scientific">Collimonas pratensis</name>
    <dbReference type="NCBI Taxonomy" id="279113"/>
    <lineage>
        <taxon>Bacteria</taxon>
        <taxon>Pseudomonadati</taxon>
        <taxon>Pseudomonadota</taxon>
        <taxon>Betaproteobacteria</taxon>
        <taxon>Burkholderiales</taxon>
        <taxon>Oxalobacteraceae</taxon>
        <taxon>Collimonas</taxon>
    </lineage>
</organism>
<reference evidence="1 2" key="1">
    <citation type="submission" date="2015-11" db="EMBL/GenBank/DDBJ databases">
        <title>Exploring the genomic traits of fungus-feeding bacterial genus Collimonas.</title>
        <authorList>
            <person name="Song C."/>
            <person name="Schmidt R."/>
            <person name="de Jager V."/>
            <person name="Krzyzanowska D."/>
            <person name="Jongedijk E."/>
            <person name="Cankar K."/>
            <person name="Beekwilder J."/>
            <person name="van Veen A."/>
            <person name="de Boer W."/>
            <person name="van Veen J.A."/>
            <person name="Garbeva P."/>
        </authorList>
    </citation>
    <scope>NUCLEOTIDE SEQUENCE [LARGE SCALE GENOMIC DNA]</scope>
    <source>
        <strain evidence="1 2">Ter91</strain>
    </source>
</reference>
<proteinExistence type="predicted"/>
<dbReference type="OrthoDB" id="1550253at2"/>